<dbReference type="AlphaFoldDB" id="A0A8T3BQX7"/>
<sequence length="124" mass="14531">MMINIYISQDATQINLWEKLKEEVRHLIEHNKEKDIIELLEYVNTLCQLGISYHFESEIKNVLTFIASSMESLSNILKNSLHGSALLFRLLREYGIKALNTRQVYPSIKLHINITLKVELYLLQ</sequence>
<keyword evidence="2" id="KW-0460">Magnesium</keyword>
<dbReference type="GO" id="GO:0010333">
    <property type="term" value="F:terpene synthase activity"/>
    <property type="evidence" value="ECO:0007669"/>
    <property type="project" value="InterPro"/>
</dbReference>
<reference evidence="4" key="1">
    <citation type="journal article" date="2022" name="Front. Genet.">
        <title>Chromosome-Scale Assembly of the Dendrobium nobile Genome Provides Insights Into the Molecular Mechanism of the Biosynthesis of the Medicinal Active Ingredient of Dendrobium.</title>
        <authorList>
            <person name="Xu Q."/>
            <person name="Niu S.-C."/>
            <person name="Li K.-L."/>
            <person name="Zheng P.-J."/>
            <person name="Zhang X.-J."/>
            <person name="Jia Y."/>
            <person name="Liu Y."/>
            <person name="Niu Y.-X."/>
            <person name="Yu L.-H."/>
            <person name="Chen D.-F."/>
            <person name="Zhang G.-Q."/>
        </authorList>
    </citation>
    <scope>NUCLEOTIDE SEQUENCE</scope>
    <source>
        <tissue evidence="4">Leaf</tissue>
    </source>
</reference>
<comment type="cofactor">
    <cofactor evidence="1">
        <name>Mg(2+)</name>
        <dbReference type="ChEBI" id="CHEBI:18420"/>
    </cofactor>
</comment>
<dbReference type="SUPFAM" id="SSF48239">
    <property type="entry name" value="Terpenoid cyclases/Protein prenyltransferases"/>
    <property type="match status" value="1"/>
</dbReference>
<name>A0A8T3BQX7_DENNO</name>
<gene>
    <name evidence="4" type="ORF">KFK09_009025</name>
</gene>
<accession>A0A8T3BQX7</accession>
<dbReference type="Proteomes" id="UP000829196">
    <property type="component" value="Unassembled WGS sequence"/>
</dbReference>
<evidence type="ECO:0000313" key="4">
    <source>
        <dbReference type="EMBL" id="KAI0516352.1"/>
    </source>
</evidence>
<protein>
    <recommendedName>
        <fullName evidence="3">Terpene synthase N-terminal domain-containing protein</fullName>
    </recommendedName>
</protein>
<keyword evidence="5" id="KW-1185">Reference proteome</keyword>
<evidence type="ECO:0000313" key="5">
    <source>
        <dbReference type="Proteomes" id="UP000829196"/>
    </source>
</evidence>
<evidence type="ECO:0000256" key="1">
    <source>
        <dbReference type="ARBA" id="ARBA00001946"/>
    </source>
</evidence>
<dbReference type="GO" id="GO:0016114">
    <property type="term" value="P:terpenoid biosynthetic process"/>
    <property type="evidence" value="ECO:0007669"/>
    <property type="project" value="InterPro"/>
</dbReference>
<dbReference type="Gene3D" id="1.50.10.130">
    <property type="entry name" value="Terpene synthase, N-terminal domain"/>
    <property type="match status" value="1"/>
</dbReference>
<dbReference type="PANTHER" id="PTHR31225">
    <property type="entry name" value="OS04G0344100 PROTEIN-RELATED"/>
    <property type="match status" value="1"/>
</dbReference>
<dbReference type="InterPro" id="IPR036965">
    <property type="entry name" value="Terpene_synth_N_sf"/>
</dbReference>
<feature type="domain" description="Terpene synthase N-terminal" evidence="3">
    <location>
        <begin position="14"/>
        <end position="97"/>
    </location>
</feature>
<evidence type="ECO:0000259" key="3">
    <source>
        <dbReference type="Pfam" id="PF01397"/>
    </source>
</evidence>
<dbReference type="SMR" id="A0A8T3BQX7"/>
<evidence type="ECO:0000256" key="2">
    <source>
        <dbReference type="ARBA" id="ARBA00022842"/>
    </source>
</evidence>
<dbReference type="EMBL" id="JAGYWB010000007">
    <property type="protein sequence ID" value="KAI0516352.1"/>
    <property type="molecule type" value="Genomic_DNA"/>
</dbReference>
<dbReference type="InterPro" id="IPR001906">
    <property type="entry name" value="Terpene_synth_N"/>
</dbReference>
<dbReference type="InterPro" id="IPR008930">
    <property type="entry name" value="Terpenoid_cyclase/PrenylTrfase"/>
</dbReference>
<comment type="caution">
    <text evidence="4">The sequence shown here is derived from an EMBL/GenBank/DDBJ whole genome shotgun (WGS) entry which is preliminary data.</text>
</comment>
<organism evidence="4 5">
    <name type="scientific">Dendrobium nobile</name>
    <name type="common">Orchid</name>
    <dbReference type="NCBI Taxonomy" id="94219"/>
    <lineage>
        <taxon>Eukaryota</taxon>
        <taxon>Viridiplantae</taxon>
        <taxon>Streptophyta</taxon>
        <taxon>Embryophyta</taxon>
        <taxon>Tracheophyta</taxon>
        <taxon>Spermatophyta</taxon>
        <taxon>Magnoliopsida</taxon>
        <taxon>Liliopsida</taxon>
        <taxon>Asparagales</taxon>
        <taxon>Orchidaceae</taxon>
        <taxon>Epidendroideae</taxon>
        <taxon>Malaxideae</taxon>
        <taxon>Dendrobiinae</taxon>
        <taxon>Dendrobium</taxon>
    </lineage>
</organism>
<proteinExistence type="predicted"/>
<dbReference type="PANTHER" id="PTHR31225:SF252">
    <property type="entry name" value="TERPENE SYNTHASE 12-RELATED"/>
    <property type="match status" value="1"/>
</dbReference>
<dbReference type="InterPro" id="IPR050148">
    <property type="entry name" value="Terpene_synthase-like"/>
</dbReference>
<dbReference type="OrthoDB" id="786831at2759"/>
<dbReference type="Pfam" id="PF01397">
    <property type="entry name" value="Terpene_synth"/>
    <property type="match status" value="1"/>
</dbReference>